<dbReference type="SMART" id="SM01036">
    <property type="entry name" value="BP28CT"/>
    <property type="match status" value="1"/>
</dbReference>
<evidence type="ECO:0000256" key="9">
    <source>
        <dbReference type="ARBA" id="ARBA00025076"/>
    </source>
</evidence>
<keyword evidence="8 10" id="KW-0687">Ribonucleoprotein</keyword>
<dbReference type="PANTHER" id="PTHR13457">
    <property type="entry name" value="BAP28"/>
    <property type="match status" value="1"/>
</dbReference>
<dbReference type="Pfam" id="PF23243">
    <property type="entry name" value="HEAT_HEATR1"/>
    <property type="match status" value="1"/>
</dbReference>
<dbReference type="SUPFAM" id="SSF48371">
    <property type="entry name" value="ARM repeat"/>
    <property type="match status" value="2"/>
</dbReference>
<comment type="function">
    <text evidence="9">Involved in nucleolar processing of pre-18S ribosomal RNA. Involved in ribosome biosynthesis.</text>
</comment>
<evidence type="ECO:0000256" key="5">
    <source>
        <dbReference type="ARBA" id="ARBA00022517"/>
    </source>
</evidence>
<organism evidence="13 14">
    <name type="scientific">Microdochium bolleyi</name>
    <dbReference type="NCBI Taxonomy" id="196109"/>
    <lineage>
        <taxon>Eukaryota</taxon>
        <taxon>Fungi</taxon>
        <taxon>Dikarya</taxon>
        <taxon>Ascomycota</taxon>
        <taxon>Pezizomycotina</taxon>
        <taxon>Sordariomycetes</taxon>
        <taxon>Xylariomycetidae</taxon>
        <taxon>Xylariales</taxon>
        <taxon>Microdochiaceae</taxon>
        <taxon>Microdochium</taxon>
    </lineage>
</organism>
<evidence type="ECO:0000256" key="11">
    <source>
        <dbReference type="SAM" id="MobiDB-lite"/>
    </source>
</evidence>
<dbReference type="GO" id="GO:0034455">
    <property type="term" value="C:t-UTP complex"/>
    <property type="evidence" value="ECO:0007669"/>
    <property type="project" value="TreeGrafter"/>
</dbReference>
<evidence type="ECO:0000256" key="3">
    <source>
        <dbReference type="ARBA" id="ARBA00011399"/>
    </source>
</evidence>
<dbReference type="GO" id="GO:0032040">
    <property type="term" value="C:small-subunit processome"/>
    <property type="evidence" value="ECO:0007669"/>
    <property type="project" value="TreeGrafter"/>
</dbReference>
<protein>
    <recommendedName>
        <fullName evidence="4 10">U3 small nucleolar RNA-associated protein 10</fullName>
    </recommendedName>
</protein>
<dbReference type="InterPro" id="IPR022125">
    <property type="entry name" value="U3snoRNP10_N"/>
</dbReference>
<dbReference type="EMBL" id="KQ964247">
    <property type="protein sequence ID" value="KXJ94730.1"/>
    <property type="molecule type" value="Genomic_DNA"/>
</dbReference>
<dbReference type="InterPro" id="IPR012954">
    <property type="entry name" value="BP28_C_dom"/>
</dbReference>
<dbReference type="InParanoid" id="A0A136JC54"/>
<accession>A0A136JC54</accession>
<dbReference type="InterPro" id="IPR011989">
    <property type="entry name" value="ARM-like"/>
</dbReference>
<dbReference type="Pfam" id="PF08146">
    <property type="entry name" value="BP28CT"/>
    <property type="match status" value="1"/>
</dbReference>
<dbReference type="Gene3D" id="1.25.10.10">
    <property type="entry name" value="Leucine-rich Repeat Variant"/>
    <property type="match status" value="2"/>
</dbReference>
<evidence type="ECO:0000256" key="10">
    <source>
        <dbReference type="RuleBase" id="RU367065"/>
    </source>
</evidence>
<dbReference type="InterPro" id="IPR056473">
    <property type="entry name" value="HEAT_Utp10/HEAT1"/>
</dbReference>
<evidence type="ECO:0000313" key="13">
    <source>
        <dbReference type="EMBL" id="KXJ94730.1"/>
    </source>
</evidence>
<evidence type="ECO:0000256" key="4">
    <source>
        <dbReference type="ARBA" id="ARBA00015399"/>
    </source>
</evidence>
<feature type="region of interest" description="Disordered" evidence="11">
    <location>
        <begin position="882"/>
        <end position="905"/>
    </location>
</feature>
<gene>
    <name evidence="13" type="ORF">Micbo1qcDRAFT_232160</name>
</gene>
<comment type="subcellular location">
    <subcellularLocation>
        <location evidence="1 10">Nucleus</location>
        <location evidence="1 10">Nucleolus</location>
    </subcellularLocation>
</comment>
<keyword evidence="14" id="KW-1185">Reference proteome</keyword>
<feature type="domain" description="BP28 C-terminal" evidence="12">
    <location>
        <begin position="1513"/>
        <end position="1663"/>
    </location>
</feature>
<evidence type="ECO:0000256" key="7">
    <source>
        <dbReference type="ARBA" id="ARBA00023242"/>
    </source>
</evidence>
<dbReference type="GO" id="GO:0030686">
    <property type="term" value="C:90S preribosome"/>
    <property type="evidence" value="ECO:0007669"/>
    <property type="project" value="TreeGrafter"/>
</dbReference>
<evidence type="ECO:0000313" key="14">
    <source>
        <dbReference type="Proteomes" id="UP000070501"/>
    </source>
</evidence>
<keyword evidence="5 10" id="KW-0690">Ribosome biogenesis</keyword>
<sequence length="1793" mass="197950">MTTALSAQLAQIAAASKTTLNVKAQKAAHSKSLIFEPRVAAAQNYQTLYTICREGFDELCQLDPRFVAFGNSVFSPQSQDEDRTQMTTAENAGLDKRIDEFLRLVGARLRLMPAIKAIEWLIRRFRIHEYNTSMLISTFLPFHTIPAFKTLLSILPENLPQVYRFLAPYAKSLTDTPRTVLVHRAVHHSDFLATFSSYTLETCAAHQQHPALISFWGGLMVEAVNGKIDRMRSGRRAIQADNDQSLLHELGPTISEALVMSKVPDLQIACYMVLAVFVAKGDLEDAAISALMEQLVSGWSTDSLRPGLVCLSILSHYRSAKQLSGRVTKALLKVQGLSDLLAEIGNEHEIGKLANGLSLALIDRLSKKGDVRGLPIIESLLTKHILHEHQAVVAFKSLLLAAHRVDDKVDESGELRKALATTIVRLSQIDLEQGLFAKVIADTDVDIDALEIRLDTQIRPKASLASVTEDVAMDEDSNALQPVEDFESAVQRVNEMSNAGGSCLKPSPSDVFLDLCSVYLSSLSQPESAPVFDELVPLKRGQAIEDSFYLTFFMRIWSGPYPTLARVGALDLVKSRLKETDCQHVDFQAIIPHCISALNDPSKKVRRAAGELIIVLETIFASLGSQATAWGREQLYETRDALEWMGLDVARKMLQTILLPALEECVLNSEQVSAIIQSALSSSSRQSVDGAEKDKKAHLSQSTRLAIFQFLSSHAVHTPLMAVKLRLLMPLNQVKSVSSTTRTQLLLPLLKWWSSLSESTATQICAEQKIDEKVVDTTLVDVILPNDKEGLEYLLGAVQTPGVEGRENLMRTMFSRLEKLWTSMKSEARYLVAQQMLNLANKGYAEERTLVAAEAANLLRNVELTTDILLFFLESLQPAAKMVTEPPPGKRRRTSSSEAHRGIGTQTTPEITATLKHVTFVLQLVEGSDPEKHPQLLNPLFNALSELQHYRVIVGSELGYLQNLVLRSLLAMVPAYKESPSLKIDGSGGHGDLLVNCIQKSSSPAVQSSALLLIASLAKVAPDLVLHSVMPIFTFMGSSVLRQNDDYSAHVINQTIKEVVPPLIQSLRKGKRNPVAATSELLLSFVTAYEHIPSHRRLSLFVSLVETLGPEEFLFALLAMLADKYGATDQVLTFSTEVFNSFSVEIQLQSLIKLLDLTRDVFQPKPTLSAVLLGTNEEAERDSHKIATRELSLLPQLLSSRKLISQISKLADRDDMEASKVRELYSTLLEDLLGLANSLKKNKALFNQCSEGLSKLLNLLAIGEFIKAVETLLDRPDAALRRKVLRAVDSRIEKENQSDASSRAALLAFLPQLTSIIRTSDDVAFKHIAVGCVDKIAEKYGKKDPEAVTGAASTIASDKCLGQDDDNLRVMALLCLASLVDVLQDGIVPVLPSAIPKALAYMQQSVQSEDHKPELHNAGFSFMTALAQYLPYMLSGTYLKQLFAVANASASANLGSEANNTRQQCLHFLAKQLEAKSLFTALGQTWATATDAGFLAVREHLEILGLAIDNNTKSSIEKNATLLLSILMEALDLRRIEHEKGDSGMKNVARIETIINEVALKMIYKLNDGAFRPIFTQLMDWATTSLPKKNIVGRHLRLLSVFGFLLHFFDSLKSIVTSYGAYIVDAAVNVLNTANVKKAEDRELWKKVLQTLAKCFEHDQDDFWQSPTHFNAVAPLLTAQFAHAPTLDLTVDLVPAIVELANAADSQDHQKELNGALLKHLRSEQTAVRLAAVKCEQEITARLGEEWLSMLPEMLPYISELQEDDDEDVERETHRWIVGIEGVLGESLDAMLQ</sequence>
<comment type="similarity">
    <text evidence="2 10">Belongs to the HEATR1/UTP10 family.</text>
</comment>
<dbReference type="InterPro" id="IPR040191">
    <property type="entry name" value="UTP10"/>
</dbReference>
<name>A0A136JC54_9PEZI</name>
<evidence type="ECO:0000256" key="2">
    <source>
        <dbReference type="ARBA" id="ARBA00010559"/>
    </source>
</evidence>
<dbReference type="FunCoup" id="A0A136JC54">
    <property type="interactions" value="1059"/>
</dbReference>
<dbReference type="OrthoDB" id="31183at2759"/>
<dbReference type="PANTHER" id="PTHR13457:SF1">
    <property type="entry name" value="HEAT REPEAT-CONTAINING PROTEIN 1"/>
    <property type="match status" value="1"/>
</dbReference>
<comment type="subunit">
    <text evidence="3 10">Component of the ribosomal small subunit (SSU) processome.</text>
</comment>
<evidence type="ECO:0000256" key="8">
    <source>
        <dbReference type="ARBA" id="ARBA00023274"/>
    </source>
</evidence>
<evidence type="ECO:0000259" key="12">
    <source>
        <dbReference type="SMART" id="SM01036"/>
    </source>
</evidence>
<proteinExistence type="inferred from homology"/>
<evidence type="ECO:0000256" key="6">
    <source>
        <dbReference type="ARBA" id="ARBA00022552"/>
    </source>
</evidence>
<dbReference type="GO" id="GO:0045943">
    <property type="term" value="P:positive regulation of transcription by RNA polymerase I"/>
    <property type="evidence" value="ECO:0007669"/>
    <property type="project" value="TreeGrafter"/>
</dbReference>
<keyword evidence="6 10" id="KW-0698">rRNA processing</keyword>
<dbReference type="InterPro" id="IPR016024">
    <property type="entry name" value="ARM-type_fold"/>
</dbReference>
<dbReference type="Proteomes" id="UP000070501">
    <property type="component" value="Unassembled WGS sequence"/>
</dbReference>
<dbReference type="GO" id="GO:0000462">
    <property type="term" value="P:maturation of SSU-rRNA from tricistronic rRNA transcript (SSU-rRNA, 5.8S rRNA, LSU-rRNA)"/>
    <property type="evidence" value="ECO:0007669"/>
    <property type="project" value="TreeGrafter"/>
</dbReference>
<dbReference type="Pfam" id="PF12397">
    <property type="entry name" value="U3snoRNP10"/>
    <property type="match status" value="1"/>
</dbReference>
<reference evidence="14" key="1">
    <citation type="submission" date="2016-02" db="EMBL/GenBank/DDBJ databases">
        <title>Draft genome sequence of Microdochium bolleyi, a fungal endophyte of beachgrass.</title>
        <authorList>
            <consortium name="DOE Joint Genome Institute"/>
            <person name="David A.S."/>
            <person name="May G."/>
            <person name="Haridas S."/>
            <person name="Lim J."/>
            <person name="Wang M."/>
            <person name="Labutti K."/>
            <person name="Lipzen A."/>
            <person name="Barry K."/>
            <person name="Grigoriev I.V."/>
        </authorList>
    </citation>
    <scope>NUCLEOTIDE SEQUENCE [LARGE SCALE GENOMIC DNA]</scope>
    <source>
        <strain evidence="14">J235TASD1</strain>
    </source>
</reference>
<keyword evidence="7 10" id="KW-0539">Nucleus</keyword>
<evidence type="ECO:0000256" key="1">
    <source>
        <dbReference type="ARBA" id="ARBA00004604"/>
    </source>
</evidence>
<dbReference type="GO" id="GO:0030515">
    <property type="term" value="F:snoRNA binding"/>
    <property type="evidence" value="ECO:0007669"/>
    <property type="project" value="TreeGrafter"/>
</dbReference>
<dbReference type="STRING" id="196109.A0A136JC54"/>